<dbReference type="InterPro" id="IPR011051">
    <property type="entry name" value="RmlC_Cupin_sf"/>
</dbReference>
<name>A0A239KT83_9RHOB</name>
<dbReference type="RefSeq" id="WP_089280087.1">
    <property type="nucleotide sequence ID" value="NZ_FZON01000070.1"/>
</dbReference>
<reference evidence="1 2" key="1">
    <citation type="submission" date="2017-06" db="EMBL/GenBank/DDBJ databases">
        <authorList>
            <person name="Kim H.J."/>
            <person name="Triplett B.A."/>
        </authorList>
    </citation>
    <scope>NUCLEOTIDE SEQUENCE [LARGE SCALE GENOMIC DNA]</scope>
    <source>
        <strain evidence="1 2">DSM 11445</strain>
    </source>
</reference>
<dbReference type="EMBL" id="FZON01000070">
    <property type="protein sequence ID" value="SNT20932.1"/>
    <property type="molecule type" value="Genomic_DNA"/>
</dbReference>
<evidence type="ECO:0000313" key="2">
    <source>
        <dbReference type="Proteomes" id="UP000198440"/>
    </source>
</evidence>
<evidence type="ECO:0000313" key="1">
    <source>
        <dbReference type="EMBL" id="SNT20932.1"/>
    </source>
</evidence>
<dbReference type="Gene3D" id="2.60.120.10">
    <property type="entry name" value="Jelly Rolls"/>
    <property type="match status" value="1"/>
</dbReference>
<dbReference type="PANTHER" id="PTHR36448:SF2">
    <property type="entry name" value="CUPIN TYPE-1 DOMAIN-CONTAINING PROTEIN"/>
    <property type="match status" value="1"/>
</dbReference>
<gene>
    <name evidence="1" type="ORF">SAMN04488078_107017</name>
</gene>
<organism evidence="1 2">
    <name type="scientific">Antarctobacter heliothermus</name>
    <dbReference type="NCBI Taxonomy" id="74033"/>
    <lineage>
        <taxon>Bacteria</taxon>
        <taxon>Pseudomonadati</taxon>
        <taxon>Pseudomonadota</taxon>
        <taxon>Alphaproteobacteria</taxon>
        <taxon>Rhodobacterales</taxon>
        <taxon>Roseobacteraceae</taxon>
        <taxon>Antarctobacter</taxon>
    </lineage>
</organism>
<dbReference type="SUPFAM" id="SSF51182">
    <property type="entry name" value="RmlC-like cupins"/>
    <property type="match status" value="1"/>
</dbReference>
<dbReference type="InterPro" id="IPR014710">
    <property type="entry name" value="RmlC-like_jellyroll"/>
</dbReference>
<proteinExistence type="predicted"/>
<accession>A0A239KT83</accession>
<dbReference type="CDD" id="cd02219">
    <property type="entry name" value="cupin_YjlB-like"/>
    <property type="match status" value="1"/>
</dbReference>
<dbReference type="AlphaFoldDB" id="A0A239KT83"/>
<dbReference type="PIRSF" id="PIRSF019307">
    <property type="entry name" value="UCP019307"/>
    <property type="match status" value="1"/>
</dbReference>
<protein>
    <submittedName>
        <fullName evidence="1">Uncharacterized protein YjlB</fullName>
    </submittedName>
</protein>
<dbReference type="InterPro" id="IPR014500">
    <property type="entry name" value="UCP019307_cupin"/>
</dbReference>
<dbReference type="Proteomes" id="UP000198440">
    <property type="component" value="Unassembled WGS sequence"/>
</dbReference>
<sequence>MTLKTETYNSKPLGLIPNSRFPLLVHRGVVPGGGAKAIKTCFRENGWSNNWDYPGVYEYAHFHSTTHECLGCAQGWMEFSLSVGEGGWTRVRIEAGDVIVMPAGVSHEMVAQSDDIHMCGGYPDGREWDDIQEQFLSEEDYKRACKRIMMLPIPAKDPATGEAMPHWHDAPSSVDSGWNDWRHALDSRG</sequence>
<dbReference type="OrthoDB" id="9791759at2"/>
<dbReference type="PANTHER" id="PTHR36448">
    <property type="entry name" value="BLR7373 PROTEIN"/>
    <property type="match status" value="1"/>
</dbReference>
<dbReference type="InterPro" id="IPR047121">
    <property type="entry name" value="YjiB-like"/>
</dbReference>